<dbReference type="GO" id="GO:0031145">
    <property type="term" value="P:anaphase-promoting complex-dependent catabolic process"/>
    <property type="evidence" value="ECO:0007669"/>
    <property type="project" value="InterPro"/>
</dbReference>
<gene>
    <name evidence="3" type="ORF">FHL15_004024</name>
</gene>
<proteinExistence type="predicted"/>
<feature type="compositionally biased region" description="Low complexity" evidence="2">
    <location>
        <begin position="220"/>
        <end position="231"/>
    </location>
</feature>
<dbReference type="Pfam" id="PF10471">
    <property type="entry name" value="ANAPC_CDC26"/>
    <property type="match status" value="1"/>
</dbReference>
<evidence type="ECO:0000313" key="4">
    <source>
        <dbReference type="Proteomes" id="UP000319160"/>
    </source>
</evidence>
<feature type="compositionally biased region" description="Low complexity" evidence="2">
    <location>
        <begin position="167"/>
        <end position="205"/>
    </location>
</feature>
<evidence type="ECO:0000313" key="3">
    <source>
        <dbReference type="EMBL" id="TRX94939.1"/>
    </source>
</evidence>
<dbReference type="EMBL" id="VFLP01000018">
    <property type="protein sequence ID" value="TRX94939.1"/>
    <property type="molecule type" value="Genomic_DNA"/>
</dbReference>
<dbReference type="AlphaFoldDB" id="A0A553I410"/>
<dbReference type="GO" id="GO:0005680">
    <property type="term" value="C:anaphase-promoting complex"/>
    <property type="evidence" value="ECO:0007669"/>
    <property type="project" value="InterPro"/>
</dbReference>
<feature type="region of interest" description="Disordered" evidence="2">
    <location>
        <begin position="41"/>
        <end position="280"/>
    </location>
</feature>
<feature type="compositionally biased region" description="Polar residues" evidence="2">
    <location>
        <begin position="60"/>
        <end position="75"/>
    </location>
</feature>
<name>A0A553I410_9PEZI</name>
<reference evidence="4" key="1">
    <citation type="submission" date="2019-06" db="EMBL/GenBank/DDBJ databases">
        <title>Draft genome sequence of the griseofulvin-producing fungus Xylaria cubensis strain G536.</title>
        <authorList>
            <person name="Mead M.E."/>
            <person name="Raja H.A."/>
            <person name="Steenwyk J.L."/>
            <person name="Knowles S.L."/>
            <person name="Oberlies N.H."/>
            <person name="Rokas A."/>
        </authorList>
    </citation>
    <scope>NUCLEOTIDE SEQUENCE [LARGE SCALE GENOMIC DNA]</scope>
    <source>
        <strain evidence="4">G536</strain>
    </source>
</reference>
<feature type="compositionally biased region" description="Acidic residues" evidence="2">
    <location>
        <begin position="90"/>
        <end position="115"/>
    </location>
</feature>
<organism evidence="3 4">
    <name type="scientific">Xylaria flabelliformis</name>
    <dbReference type="NCBI Taxonomy" id="2512241"/>
    <lineage>
        <taxon>Eukaryota</taxon>
        <taxon>Fungi</taxon>
        <taxon>Dikarya</taxon>
        <taxon>Ascomycota</taxon>
        <taxon>Pezizomycotina</taxon>
        <taxon>Sordariomycetes</taxon>
        <taxon>Xylariomycetidae</taxon>
        <taxon>Xylariales</taxon>
        <taxon>Xylariaceae</taxon>
        <taxon>Xylaria</taxon>
    </lineage>
</organism>
<keyword evidence="4" id="KW-1185">Reference proteome</keyword>
<dbReference type="Proteomes" id="UP000319160">
    <property type="component" value="Unassembled WGS sequence"/>
</dbReference>
<comment type="caution">
    <text evidence="3">The sequence shown here is derived from an EMBL/GenBank/DDBJ whole genome shotgun (WGS) entry which is preliminary data.</text>
</comment>
<sequence length="280" mass="29496">MLRRPPTTLTLTAEDIAAYEDRRYAQQAAELQAQIAQTQAHAQLQARSQPTRGHLRHHVLQQSSAMDTSTSSLNESIDEAMEDAAAAGGLDDDDDENEEEESEEEEEDDDEDDDPFVAQRHIRSAAVAGTDRAVSPGAQRGAYIRQMRARGGGHARSQSHTTHAHGATSIPTATSAYTSAAGSRAQRIAGSTSTSALPPAATTSGQVLAHLQQTPVQNMAQGGATTTRAAAGRGGGRQTSEPPPAPTRVTRSRDERLGIAPGQRPIDGPGGAAGPTTRRR</sequence>
<evidence type="ECO:0008006" key="5">
    <source>
        <dbReference type="Google" id="ProtNLM"/>
    </source>
</evidence>
<accession>A0A553I410</accession>
<dbReference type="OrthoDB" id="4776916at2759"/>
<evidence type="ECO:0000256" key="1">
    <source>
        <dbReference type="ARBA" id="ARBA00022786"/>
    </source>
</evidence>
<protein>
    <recommendedName>
        <fullName evidence="5">Anaphase-promoting complex subunit CDC26</fullName>
    </recommendedName>
</protein>
<keyword evidence="1" id="KW-0833">Ubl conjugation pathway</keyword>
<dbReference type="InterPro" id="IPR018860">
    <property type="entry name" value="APC_suCDC26"/>
</dbReference>
<evidence type="ECO:0000256" key="2">
    <source>
        <dbReference type="SAM" id="MobiDB-lite"/>
    </source>
</evidence>